<organism evidence="8 9">
    <name type="scientific">Paenimyroides aestuarii</name>
    <dbReference type="NCBI Taxonomy" id="2968490"/>
    <lineage>
        <taxon>Bacteria</taxon>
        <taxon>Pseudomonadati</taxon>
        <taxon>Bacteroidota</taxon>
        <taxon>Flavobacteriia</taxon>
        <taxon>Flavobacteriales</taxon>
        <taxon>Flavobacteriaceae</taxon>
        <taxon>Paenimyroides</taxon>
    </lineage>
</organism>
<feature type="binding site" evidence="7">
    <location>
        <position position="80"/>
    </location>
    <ligand>
        <name>substrate</name>
    </ligand>
</feature>
<dbReference type="PANTHER" id="PTHR21087">
    <property type="entry name" value="SHIKIMATE KINASE"/>
    <property type="match status" value="1"/>
</dbReference>
<evidence type="ECO:0000256" key="3">
    <source>
        <dbReference type="ARBA" id="ARBA00022741"/>
    </source>
</evidence>
<comment type="cofactor">
    <cofactor evidence="7">
        <name>Mg(2+)</name>
        <dbReference type="ChEBI" id="CHEBI:18420"/>
    </cofactor>
    <text evidence="7">Binds 1 Mg(2+) ion per subunit.</text>
</comment>
<name>A0ABY5NTB6_9FLAO</name>
<dbReference type="PANTHER" id="PTHR21087:SF16">
    <property type="entry name" value="SHIKIMATE KINASE 1, CHLOROPLASTIC"/>
    <property type="match status" value="1"/>
</dbReference>
<dbReference type="EMBL" id="CP102382">
    <property type="protein sequence ID" value="UUV21642.1"/>
    <property type="molecule type" value="Genomic_DNA"/>
</dbReference>
<protein>
    <recommendedName>
        <fullName evidence="7">Shikimate kinase</fullName>
        <shortName evidence="7">SK</shortName>
        <ecNumber evidence="7">2.7.1.71</ecNumber>
    </recommendedName>
</protein>
<comment type="function">
    <text evidence="7">Catalyzes the specific phosphorylation of the 3-hydroxyl group of shikimic acid using ATP as a cosubstrate.</text>
</comment>
<dbReference type="RefSeq" id="WP_257499563.1">
    <property type="nucleotide sequence ID" value="NZ_CP102382.1"/>
</dbReference>
<feature type="binding site" evidence="7">
    <location>
        <position position="138"/>
    </location>
    <ligand>
        <name>substrate</name>
    </ligand>
</feature>
<gene>
    <name evidence="7" type="primary">aroK</name>
    <name evidence="8" type="ORF">NPX36_00900</name>
</gene>
<accession>A0ABY5NTB6</accession>
<dbReference type="InterPro" id="IPR000623">
    <property type="entry name" value="Shikimate_kinase/TSH1"/>
</dbReference>
<dbReference type="EC" id="2.7.1.71" evidence="7"/>
<comment type="caution">
    <text evidence="7">Lacks conserved residue(s) required for the propagation of feature annotation.</text>
</comment>
<dbReference type="HAMAP" id="MF_00109">
    <property type="entry name" value="Shikimate_kinase"/>
    <property type="match status" value="1"/>
</dbReference>
<dbReference type="CDD" id="cd00464">
    <property type="entry name" value="SK"/>
    <property type="match status" value="1"/>
</dbReference>
<reference evidence="8 9" key="1">
    <citation type="submission" date="2022-08" db="EMBL/GenBank/DDBJ databases">
        <title>Myroides zhujiangensis sp. nov., a novel bacterium isolated from sediment in the Pearl River Estuary.</title>
        <authorList>
            <person name="Cui L."/>
        </authorList>
    </citation>
    <scope>NUCLEOTIDE SEQUENCE [LARGE SCALE GENOMIC DNA]</scope>
    <source>
        <strain evidence="8 9">SCSIO 72103</strain>
    </source>
</reference>
<feature type="binding site" evidence="7">
    <location>
        <position position="15"/>
    </location>
    <ligand>
        <name>Mg(2+)</name>
        <dbReference type="ChEBI" id="CHEBI:18420"/>
    </ligand>
</feature>
<feature type="binding site" evidence="7">
    <location>
        <begin position="11"/>
        <end position="16"/>
    </location>
    <ligand>
        <name>ATP</name>
        <dbReference type="ChEBI" id="CHEBI:30616"/>
    </ligand>
</feature>
<keyword evidence="7" id="KW-0479">Metal-binding</keyword>
<comment type="subunit">
    <text evidence="7">Monomer.</text>
</comment>
<comment type="similarity">
    <text evidence="7">Belongs to the shikimate kinase family.</text>
</comment>
<evidence type="ECO:0000256" key="5">
    <source>
        <dbReference type="ARBA" id="ARBA00022840"/>
    </source>
</evidence>
<dbReference type="SUPFAM" id="SSF52540">
    <property type="entry name" value="P-loop containing nucleoside triphosphate hydrolases"/>
    <property type="match status" value="1"/>
</dbReference>
<feature type="binding site" evidence="7">
    <location>
        <position position="33"/>
    </location>
    <ligand>
        <name>substrate</name>
    </ligand>
</feature>
<keyword evidence="2 7" id="KW-0808">Transferase</keyword>
<proteinExistence type="inferred from homology"/>
<evidence type="ECO:0000256" key="4">
    <source>
        <dbReference type="ARBA" id="ARBA00022777"/>
    </source>
</evidence>
<comment type="catalytic activity">
    <reaction evidence="7">
        <text>shikimate + ATP = 3-phosphoshikimate + ADP + H(+)</text>
        <dbReference type="Rhea" id="RHEA:13121"/>
        <dbReference type="ChEBI" id="CHEBI:15378"/>
        <dbReference type="ChEBI" id="CHEBI:30616"/>
        <dbReference type="ChEBI" id="CHEBI:36208"/>
        <dbReference type="ChEBI" id="CHEBI:145989"/>
        <dbReference type="ChEBI" id="CHEBI:456216"/>
        <dbReference type="EC" id="2.7.1.71"/>
    </reaction>
</comment>
<dbReference type="GO" id="GO:0016301">
    <property type="term" value="F:kinase activity"/>
    <property type="evidence" value="ECO:0007669"/>
    <property type="project" value="UniProtKB-KW"/>
</dbReference>
<evidence type="ECO:0000313" key="8">
    <source>
        <dbReference type="EMBL" id="UUV21642.1"/>
    </source>
</evidence>
<feature type="binding site" evidence="7">
    <location>
        <position position="118"/>
    </location>
    <ligand>
        <name>ATP</name>
        <dbReference type="ChEBI" id="CHEBI:30616"/>
    </ligand>
</feature>
<sequence length="171" mass="19864">MKKIILVGYMGSGKTTVGKKLGIDLAIPFIDLDHFIENKEQLTINEIFKQKGEVYFRKVEHFWFNELLNTDEQFVLSLGGGTPCYANNHLKLQDNRVQSFYLKASVSTLVERLKNSNRPLLQNIDDLPTYIAQHLFERNYFYNFSKHILPINNKDITAICHEILSIIKKND</sequence>
<dbReference type="Pfam" id="PF01202">
    <property type="entry name" value="SKI"/>
    <property type="match status" value="1"/>
</dbReference>
<dbReference type="Proteomes" id="UP001317001">
    <property type="component" value="Chromosome"/>
</dbReference>
<dbReference type="InterPro" id="IPR031322">
    <property type="entry name" value="Shikimate/glucono_kinase"/>
</dbReference>
<keyword evidence="1 7" id="KW-0028">Amino-acid biosynthesis</keyword>
<dbReference type="InterPro" id="IPR027417">
    <property type="entry name" value="P-loop_NTPase"/>
</dbReference>
<evidence type="ECO:0000256" key="2">
    <source>
        <dbReference type="ARBA" id="ARBA00022679"/>
    </source>
</evidence>
<evidence type="ECO:0000256" key="1">
    <source>
        <dbReference type="ARBA" id="ARBA00022605"/>
    </source>
</evidence>
<keyword evidence="9" id="KW-1185">Reference proteome</keyword>
<dbReference type="Gene3D" id="3.40.50.300">
    <property type="entry name" value="P-loop containing nucleotide triphosphate hydrolases"/>
    <property type="match status" value="1"/>
</dbReference>
<evidence type="ECO:0000313" key="9">
    <source>
        <dbReference type="Proteomes" id="UP001317001"/>
    </source>
</evidence>
<evidence type="ECO:0000256" key="7">
    <source>
        <dbReference type="HAMAP-Rule" id="MF_00109"/>
    </source>
</evidence>
<feature type="binding site" evidence="7">
    <location>
        <position position="57"/>
    </location>
    <ligand>
        <name>substrate</name>
    </ligand>
</feature>
<dbReference type="PRINTS" id="PR01100">
    <property type="entry name" value="SHIKIMTKNASE"/>
</dbReference>
<evidence type="ECO:0000256" key="6">
    <source>
        <dbReference type="ARBA" id="ARBA00023141"/>
    </source>
</evidence>
<comment type="pathway">
    <text evidence="7">Metabolic intermediate biosynthesis; chorismate biosynthesis; chorismate from D-erythrose 4-phosphate and phosphoenolpyruvate: step 5/7.</text>
</comment>
<comment type="subcellular location">
    <subcellularLocation>
        <location evidence="7">Cytoplasm</location>
    </subcellularLocation>
</comment>
<keyword evidence="7" id="KW-0963">Cytoplasm</keyword>
<keyword evidence="6 7" id="KW-0057">Aromatic amino acid biosynthesis</keyword>
<keyword evidence="4 7" id="KW-0418">Kinase</keyword>
<keyword evidence="5 7" id="KW-0067">ATP-binding</keyword>
<keyword evidence="3 7" id="KW-0547">Nucleotide-binding</keyword>
<keyword evidence="7" id="KW-0460">Magnesium</keyword>